<feature type="compositionally biased region" description="Basic and acidic residues" evidence="1">
    <location>
        <begin position="16"/>
        <end position="29"/>
    </location>
</feature>
<evidence type="ECO:0000256" key="1">
    <source>
        <dbReference type="SAM" id="MobiDB-lite"/>
    </source>
</evidence>
<proteinExistence type="predicted"/>
<organism evidence="4">
    <name type="scientific">Rodentolepis nana</name>
    <name type="common">Dwarf tapeworm</name>
    <name type="synonym">Hymenolepis nana</name>
    <dbReference type="NCBI Taxonomy" id="102285"/>
    <lineage>
        <taxon>Eukaryota</taxon>
        <taxon>Metazoa</taxon>
        <taxon>Spiralia</taxon>
        <taxon>Lophotrochozoa</taxon>
        <taxon>Platyhelminthes</taxon>
        <taxon>Cestoda</taxon>
        <taxon>Eucestoda</taxon>
        <taxon>Cyclophyllidea</taxon>
        <taxon>Hymenolepididae</taxon>
        <taxon>Rodentolepis</taxon>
    </lineage>
</organism>
<reference evidence="2 3" key="2">
    <citation type="submission" date="2018-11" db="EMBL/GenBank/DDBJ databases">
        <authorList>
            <consortium name="Pathogen Informatics"/>
        </authorList>
    </citation>
    <scope>NUCLEOTIDE SEQUENCE [LARGE SCALE GENOMIC DNA]</scope>
</reference>
<accession>A0A0R3T034</accession>
<protein>
    <submittedName>
        <fullName evidence="4">RNA-binding protein</fullName>
    </submittedName>
</protein>
<evidence type="ECO:0000313" key="3">
    <source>
        <dbReference type="Proteomes" id="UP000278807"/>
    </source>
</evidence>
<reference evidence="4" key="1">
    <citation type="submission" date="2017-02" db="UniProtKB">
        <authorList>
            <consortium name="WormBaseParasite"/>
        </authorList>
    </citation>
    <scope>IDENTIFICATION</scope>
</reference>
<dbReference type="Proteomes" id="UP000278807">
    <property type="component" value="Unassembled WGS sequence"/>
</dbReference>
<sequence length="36" mass="3974">MLVDLMGNNDNAETDPLVHLDGIEEKQESLDDQMSG</sequence>
<keyword evidence="3" id="KW-1185">Reference proteome</keyword>
<feature type="region of interest" description="Disordered" evidence="1">
    <location>
        <begin position="1"/>
        <end position="36"/>
    </location>
</feature>
<dbReference type="AlphaFoldDB" id="A0A0R3T034"/>
<evidence type="ECO:0000313" key="2">
    <source>
        <dbReference type="EMBL" id="VDN96002.1"/>
    </source>
</evidence>
<evidence type="ECO:0000313" key="4">
    <source>
        <dbReference type="WBParaSite" id="HNAJ_0000014201-mRNA-1"/>
    </source>
</evidence>
<name>A0A0R3T034_RODNA</name>
<dbReference type="EMBL" id="UZAE01000031">
    <property type="protein sequence ID" value="VDN96002.1"/>
    <property type="molecule type" value="Genomic_DNA"/>
</dbReference>
<gene>
    <name evidence="2" type="ORF">HNAJ_LOCUS143</name>
</gene>
<dbReference type="WBParaSite" id="HNAJ_0000014201-mRNA-1">
    <property type="protein sequence ID" value="HNAJ_0000014201-mRNA-1"/>
    <property type="gene ID" value="HNAJ_0000014201"/>
</dbReference>